<name>A0A1I8GT08_9PLAT</name>
<dbReference type="AlphaFoldDB" id="A0A1I8GT08"/>
<protein>
    <submittedName>
        <fullName evidence="3">C2H2-type domain-containing protein</fullName>
    </submittedName>
</protein>
<sequence length="133" mass="15254">VCDKGFTKEDDLTSHRLVHLTALVSRSSEPVTSPRQNSAAEKTSHPVINGATTMTSSRRSRRLNEISIGKASVRTTRHKKSTSIVRRCATCPRKFLSWKSRLLHRLFKHWKKWKSLDMLTGTPTKKLRRINCK</sequence>
<feature type="compositionally biased region" description="Polar residues" evidence="1">
    <location>
        <begin position="26"/>
        <end position="41"/>
    </location>
</feature>
<evidence type="ECO:0000313" key="2">
    <source>
        <dbReference type="Proteomes" id="UP000095280"/>
    </source>
</evidence>
<feature type="region of interest" description="Disordered" evidence="1">
    <location>
        <begin position="26"/>
        <end position="60"/>
    </location>
</feature>
<keyword evidence="2" id="KW-1185">Reference proteome</keyword>
<organism evidence="2 3">
    <name type="scientific">Macrostomum lignano</name>
    <dbReference type="NCBI Taxonomy" id="282301"/>
    <lineage>
        <taxon>Eukaryota</taxon>
        <taxon>Metazoa</taxon>
        <taxon>Spiralia</taxon>
        <taxon>Lophotrochozoa</taxon>
        <taxon>Platyhelminthes</taxon>
        <taxon>Rhabditophora</taxon>
        <taxon>Macrostomorpha</taxon>
        <taxon>Macrostomida</taxon>
        <taxon>Macrostomidae</taxon>
        <taxon>Macrostomum</taxon>
    </lineage>
</organism>
<accession>A0A1I8GT08</accession>
<reference evidence="3" key="1">
    <citation type="submission" date="2016-11" db="UniProtKB">
        <authorList>
            <consortium name="WormBaseParasite"/>
        </authorList>
    </citation>
    <scope>IDENTIFICATION</scope>
</reference>
<proteinExistence type="predicted"/>
<evidence type="ECO:0000256" key="1">
    <source>
        <dbReference type="SAM" id="MobiDB-lite"/>
    </source>
</evidence>
<evidence type="ECO:0000313" key="3">
    <source>
        <dbReference type="WBParaSite" id="maker-uti_cns_0002878-snap-gene-0.8-mRNA-1"/>
    </source>
</evidence>
<dbReference type="Proteomes" id="UP000095280">
    <property type="component" value="Unplaced"/>
</dbReference>
<dbReference type="WBParaSite" id="maker-uti_cns_0002878-snap-gene-0.8-mRNA-1">
    <property type="protein sequence ID" value="maker-uti_cns_0002878-snap-gene-0.8-mRNA-1"/>
    <property type="gene ID" value="maker-uti_cns_0002878-snap-gene-0.8"/>
</dbReference>